<keyword evidence="8 12" id="KW-0812">Transmembrane</keyword>
<feature type="transmembrane region" description="Helical" evidence="12">
    <location>
        <begin position="181"/>
        <end position="199"/>
    </location>
</feature>
<evidence type="ECO:0000256" key="5">
    <source>
        <dbReference type="ARBA" id="ARBA00022502"/>
    </source>
</evidence>
<keyword evidence="11 12" id="KW-0472">Membrane</keyword>
<feature type="transmembrane region" description="Helical" evidence="12">
    <location>
        <begin position="12"/>
        <end position="33"/>
    </location>
</feature>
<evidence type="ECO:0000313" key="14">
    <source>
        <dbReference type="Proteomes" id="UP000316270"/>
    </source>
</evidence>
<organism evidence="13 14">
    <name type="scientific">Venturia effusa</name>
    <dbReference type="NCBI Taxonomy" id="50376"/>
    <lineage>
        <taxon>Eukaryota</taxon>
        <taxon>Fungi</taxon>
        <taxon>Dikarya</taxon>
        <taxon>Ascomycota</taxon>
        <taxon>Pezizomycotina</taxon>
        <taxon>Dothideomycetes</taxon>
        <taxon>Pleosporomycetidae</taxon>
        <taxon>Venturiales</taxon>
        <taxon>Venturiaceae</taxon>
        <taxon>Venturia</taxon>
    </lineage>
</organism>
<comment type="similarity">
    <text evidence="3 12">Belongs to the PIGV family.</text>
</comment>
<name>A0A517LHK9_9PEZI</name>
<keyword evidence="5 12" id="KW-0337">GPI-anchor biosynthesis</keyword>
<feature type="transmembrane region" description="Helical" evidence="12">
    <location>
        <begin position="459"/>
        <end position="477"/>
    </location>
</feature>
<feature type="transmembrane region" description="Helical" evidence="12">
    <location>
        <begin position="343"/>
        <end position="365"/>
    </location>
</feature>
<gene>
    <name evidence="13" type="ORF">FKW77_007505</name>
</gene>
<evidence type="ECO:0000256" key="9">
    <source>
        <dbReference type="ARBA" id="ARBA00022824"/>
    </source>
</evidence>
<keyword evidence="6 12" id="KW-0328">Glycosyltransferase</keyword>
<dbReference type="GO" id="GO:0031501">
    <property type="term" value="C:mannosyltransferase complex"/>
    <property type="evidence" value="ECO:0007669"/>
    <property type="project" value="TreeGrafter"/>
</dbReference>
<evidence type="ECO:0000256" key="4">
    <source>
        <dbReference type="ARBA" id="ARBA00013795"/>
    </source>
</evidence>
<comment type="pathway">
    <text evidence="2 12">Glycolipid biosynthesis; glycosylphosphatidylinositol-anchor biosynthesis.</text>
</comment>
<keyword evidence="7 12" id="KW-0808">Transferase</keyword>
<evidence type="ECO:0000256" key="2">
    <source>
        <dbReference type="ARBA" id="ARBA00004687"/>
    </source>
</evidence>
<sequence length="480" mass="52781">MVASITRLQHDPIASLLAIFSAWKVLLLTLAFLSPGPGYDTSTQLLFRGFGVNSTLPSTTSISGRIAQKLTRWDGIYFASSAERGYQHEQEWAFGWGFTRAIAYLAKHVPLMNSTLLNTIYYGIIIANVSHLLSVLVLHRLALALPLGKKKSTSGFALTAATLHILSPAGLFLSAPYAESTFSLLSFLGQFLYVSSFSTSSTSYNIKNDALLLLAGICFGISSTVRGNGLLSGIIFLHDACLWACMVLDRIGIPILSFKIVPAIFREGMHEFPARRLPATIISGLLVGLGFATPQYVAWTDYCSAGVANKRPWCERLPPSIFSWVQQEYWGVGFMKYWRLSNIPLFLLAAPMLYILARTAILAIAGRCDGKVAKETASPEKTQRSTKGVVTDGVADKTRDALLFRLALPQLTLAGLTLTSFHVQIITRISSGYPLWYLVLAREISEGDANEKRFAKWTVRWMVMYALIQGVLFASFLPPA</sequence>
<evidence type="ECO:0000256" key="8">
    <source>
        <dbReference type="ARBA" id="ARBA00022692"/>
    </source>
</evidence>
<feature type="transmembrane region" description="Helical" evidence="12">
    <location>
        <begin position="120"/>
        <end position="143"/>
    </location>
</feature>
<dbReference type="PANTHER" id="PTHR12468:SF2">
    <property type="entry name" value="GPI MANNOSYLTRANSFERASE 2"/>
    <property type="match status" value="1"/>
</dbReference>
<feature type="transmembrane region" description="Helical" evidence="12">
    <location>
        <begin position="211"/>
        <end position="235"/>
    </location>
</feature>
<keyword evidence="14" id="KW-1185">Reference proteome</keyword>
<proteinExistence type="inferred from homology"/>
<dbReference type="EC" id="2.4.1.-" evidence="12"/>
<evidence type="ECO:0000256" key="6">
    <source>
        <dbReference type="ARBA" id="ARBA00022676"/>
    </source>
</evidence>
<dbReference type="GO" id="GO:0000009">
    <property type="term" value="F:alpha-1,6-mannosyltransferase activity"/>
    <property type="evidence" value="ECO:0007669"/>
    <property type="project" value="InterPro"/>
</dbReference>
<comment type="subcellular location">
    <subcellularLocation>
        <location evidence="1 12">Endoplasmic reticulum membrane</location>
        <topology evidence="1 12">Multi-pass membrane protein</topology>
    </subcellularLocation>
</comment>
<dbReference type="GO" id="GO:0006506">
    <property type="term" value="P:GPI anchor biosynthetic process"/>
    <property type="evidence" value="ECO:0007669"/>
    <property type="project" value="UniProtKB-UniPathway"/>
</dbReference>
<dbReference type="UniPathway" id="UPA00196"/>
<dbReference type="STRING" id="50376.A0A517LHK9"/>
<dbReference type="Proteomes" id="UP000316270">
    <property type="component" value="Chromosome 12"/>
</dbReference>
<evidence type="ECO:0000256" key="3">
    <source>
        <dbReference type="ARBA" id="ARBA00008698"/>
    </source>
</evidence>
<dbReference type="AlphaFoldDB" id="A0A517LHK9"/>
<evidence type="ECO:0000256" key="1">
    <source>
        <dbReference type="ARBA" id="ARBA00004477"/>
    </source>
</evidence>
<dbReference type="InterPro" id="IPR007315">
    <property type="entry name" value="PIG-V/Gpi18"/>
</dbReference>
<feature type="transmembrane region" description="Helical" evidence="12">
    <location>
        <begin position="277"/>
        <end position="297"/>
    </location>
</feature>
<dbReference type="GO" id="GO:0005789">
    <property type="term" value="C:endoplasmic reticulum membrane"/>
    <property type="evidence" value="ECO:0007669"/>
    <property type="project" value="UniProtKB-SubCell"/>
</dbReference>
<evidence type="ECO:0000256" key="11">
    <source>
        <dbReference type="ARBA" id="ARBA00023136"/>
    </source>
</evidence>
<dbReference type="Pfam" id="PF04188">
    <property type="entry name" value="Mannosyl_trans2"/>
    <property type="match status" value="1"/>
</dbReference>
<feature type="transmembrane region" description="Helical" evidence="12">
    <location>
        <begin position="155"/>
        <end position="175"/>
    </location>
</feature>
<keyword evidence="9 12" id="KW-0256">Endoplasmic reticulum</keyword>
<reference evidence="13 14" key="1">
    <citation type="submission" date="2019-07" db="EMBL/GenBank/DDBJ databases">
        <title>Finished genome of Venturia effusa.</title>
        <authorList>
            <person name="Young C.A."/>
            <person name="Cox M.P."/>
            <person name="Ganley A.R.D."/>
            <person name="David W.J."/>
        </authorList>
    </citation>
    <scope>NUCLEOTIDE SEQUENCE [LARGE SCALE GENOMIC DNA]</scope>
    <source>
        <strain evidence="14">albino</strain>
    </source>
</reference>
<dbReference type="GO" id="GO:0004376">
    <property type="term" value="F:GPI mannosyltransferase activity"/>
    <property type="evidence" value="ECO:0007669"/>
    <property type="project" value="InterPro"/>
</dbReference>
<evidence type="ECO:0000313" key="13">
    <source>
        <dbReference type="EMBL" id="QDS75123.1"/>
    </source>
</evidence>
<evidence type="ECO:0000256" key="10">
    <source>
        <dbReference type="ARBA" id="ARBA00022989"/>
    </source>
</evidence>
<dbReference type="PANTHER" id="PTHR12468">
    <property type="entry name" value="GPI MANNOSYLTRANSFERASE 2"/>
    <property type="match status" value="1"/>
</dbReference>
<dbReference type="OrthoDB" id="10252502at2759"/>
<protein>
    <recommendedName>
        <fullName evidence="4 12">GPI mannosyltransferase 2</fullName>
        <ecNumber evidence="12">2.4.1.-</ecNumber>
    </recommendedName>
</protein>
<comment type="function">
    <text evidence="12">Mannosyltransferase involved in glycosylphosphatidylinositol-anchor biosynthesis.</text>
</comment>
<evidence type="ECO:0000256" key="7">
    <source>
        <dbReference type="ARBA" id="ARBA00022679"/>
    </source>
</evidence>
<keyword evidence="10 12" id="KW-1133">Transmembrane helix</keyword>
<evidence type="ECO:0000256" key="12">
    <source>
        <dbReference type="RuleBase" id="RU363112"/>
    </source>
</evidence>
<feature type="transmembrane region" description="Helical" evidence="12">
    <location>
        <begin position="241"/>
        <end position="265"/>
    </location>
</feature>
<accession>A0A517LHK9</accession>
<dbReference type="EMBL" id="CP042196">
    <property type="protein sequence ID" value="QDS75123.1"/>
    <property type="molecule type" value="Genomic_DNA"/>
</dbReference>